<feature type="region of interest" description="Disordered" evidence="1">
    <location>
        <begin position="1"/>
        <end position="31"/>
    </location>
</feature>
<reference evidence="3 4" key="1">
    <citation type="submission" date="2018-12" db="EMBL/GenBank/DDBJ databases">
        <authorList>
            <person name="Criscuolo A."/>
        </authorList>
    </citation>
    <scope>NUCLEOTIDE SEQUENCE [LARGE SCALE GENOMIC DNA]</scope>
    <source>
        <strain evidence="3">ACIP1116281</strain>
    </source>
</reference>
<dbReference type="InterPro" id="IPR002347">
    <property type="entry name" value="SDR_fam"/>
</dbReference>
<evidence type="ECO:0000313" key="4">
    <source>
        <dbReference type="Proteomes" id="UP000268844"/>
    </source>
</evidence>
<dbReference type="Proteomes" id="UP000268844">
    <property type="component" value="Unassembled WGS sequence"/>
</dbReference>
<evidence type="ECO:0000313" key="3">
    <source>
        <dbReference type="EMBL" id="VDS05707.1"/>
    </source>
</evidence>
<feature type="compositionally biased region" description="Low complexity" evidence="1">
    <location>
        <begin position="14"/>
        <end position="27"/>
    </location>
</feature>
<dbReference type="InterPro" id="IPR022002">
    <property type="entry name" value="ChsH2_Znr"/>
</dbReference>
<dbReference type="Gene3D" id="3.40.50.720">
    <property type="entry name" value="NAD(P)-binding Rossmann-like Domain"/>
    <property type="match status" value="1"/>
</dbReference>
<accession>A0A3S4EN11</accession>
<protein>
    <submittedName>
        <fullName evidence="3">Serine 3-dehydrogenase</fullName>
        <ecNumber evidence="3">1.1.1.276</ecNumber>
    </submittedName>
</protein>
<dbReference type="GO" id="GO:0031132">
    <property type="term" value="F:serine 3-dehydrogenase activity"/>
    <property type="evidence" value="ECO:0007669"/>
    <property type="project" value="UniProtKB-EC"/>
</dbReference>
<dbReference type="RefSeq" id="WP_223214234.1">
    <property type="nucleotide sequence ID" value="NZ_JBHTMH010000001.1"/>
</dbReference>
<proteinExistence type="predicted"/>
<keyword evidence="3" id="KW-0560">Oxidoreductase</keyword>
<organism evidence="3 4">
    <name type="scientific">Devosia equisanguinis</name>
    <dbReference type="NCBI Taxonomy" id="2490941"/>
    <lineage>
        <taxon>Bacteria</taxon>
        <taxon>Pseudomonadati</taxon>
        <taxon>Pseudomonadota</taxon>
        <taxon>Alphaproteobacteria</taxon>
        <taxon>Hyphomicrobiales</taxon>
        <taxon>Devosiaceae</taxon>
        <taxon>Devosia</taxon>
    </lineage>
</organism>
<keyword evidence="4" id="KW-1185">Reference proteome</keyword>
<dbReference type="InterPro" id="IPR036291">
    <property type="entry name" value="NAD(P)-bd_dom_sf"/>
</dbReference>
<evidence type="ECO:0000256" key="1">
    <source>
        <dbReference type="SAM" id="MobiDB-lite"/>
    </source>
</evidence>
<dbReference type="EC" id="1.1.1.276" evidence="3"/>
<dbReference type="SUPFAM" id="SSF51735">
    <property type="entry name" value="NAD(P)-binding Rossmann-fold domains"/>
    <property type="match status" value="1"/>
</dbReference>
<dbReference type="SUPFAM" id="SSF50249">
    <property type="entry name" value="Nucleic acid-binding proteins"/>
    <property type="match status" value="1"/>
</dbReference>
<gene>
    <name evidence="3" type="primary">sdh</name>
    <name evidence="3" type="ORF">DEVEQU_02850</name>
</gene>
<dbReference type="Pfam" id="PF13561">
    <property type="entry name" value="adh_short_C2"/>
    <property type="match status" value="1"/>
</dbReference>
<dbReference type="InterPro" id="IPR052513">
    <property type="entry name" value="Thioester_dehydratase-like"/>
</dbReference>
<feature type="domain" description="ChsH2 rubredoxin-like zinc ribbon" evidence="2">
    <location>
        <begin position="37"/>
        <end position="68"/>
    </location>
</feature>
<name>A0A3S4EN11_9HYPH</name>
<dbReference type="InterPro" id="IPR012340">
    <property type="entry name" value="NA-bd_OB-fold"/>
</dbReference>
<sequence>MSMQRPRPPRKNPLARTTAPLLPPATRSRAAHGLTRAAARGEFALHTCTGCGTVSYPAREACPKCLSDLVVAPVARGGTVLSITTIEISGEPYFRRLAPARQALIALDCGPTIVAEARPDCVAGMRIRASLQLDKAGQPVIYARPENGDPESDTDPHWRELVADPLHRRCLITDGRNPVTLPLAKALLGAGAAKVVVGISERWKPFADAGKLEALGAVELVDLDLADERSVAGLASDYAAKTDILVHNALHLRPGSLFSGGEVLKARDAMEVSYFGALRLAQHFGPVMRSRGADGDNSAAAWVNVLSIFAHLSWPGFAAYAATQAASLSFSQALRAEMRGSGVRVLDVFSGPMEIDWLEHLPPPKVQPAAVAHEIVAALKGGEEERWVGDVAKDFRDRFSANPKEIERDLWRQ</sequence>
<evidence type="ECO:0000259" key="2">
    <source>
        <dbReference type="Pfam" id="PF12172"/>
    </source>
</evidence>
<dbReference type="PANTHER" id="PTHR34075:SF5">
    <property type="entry name" value="BLR3430 PROTEIN"/>
    <property type="match status" value="1"/>
</dbReference>
<dbReference type="PANTHER" id="PTHR34075">
    <property type="entry name" value="BLR3430 PROTEIN"/>
    <property type="match status" value="1"/>
</dbReference>
<dbReference type="EMBL" id="UZWD01000035">
    <property type="protein sequence ID" value="VDS05707.1"/>
    <property type="molecule type" value="Genomic_DNA"/>
</dbReference>
<dbReference type="AlphaFoldDB" id="A0A3S4EN11"/>
<dbReference type="Pfam" id="PF12172">
    <property type="entry name" value="zf-ChsH2"/>
    <property type="match status" value="1"/>
</dbReference>